<reference evidence="2" key="1">
    <citation type="submission" date="2016-10" db="EMBL/GenBank/DDBJ databases">
        <authorList>
            <person name="Varghese N."/>
            <person name="Submissions S."/>
        </authorList>
    </citation>
    <scope>NUCLEOTIDE SEQUENCE [LARGE SCALE GENOMIC DNA]</scope>
    <source>
        <strain evidence="2">8N4</strain>
    </source>
</reference>
<organism evidence="1 2">
    <name type="scientific">Rosenbergiella nectarea</name>
    <dbReference type="NCBI Taxonomy" id="988801"/>
    <lineage>
        <taxon>Bacteria</taxon>
        <taxon>Pseudomonadati</taxon>
        <taxon>Pseudomonadota</taxon>
        <taxon>Gammaproteobacteria</taxon>
        <taxon>Enterobacterales</taxon>
        <taxon>Erwiniaceae</taxon>
        <taxon>Rosenbergiella</taxon>
    </lineage>
</organism>
<dbReference type="InterPro" id="IPR010732">
    <property type="entry name" value="T6SS_TssG-like"/>
</dbReference>
<gene>
    <name evidence="1" type="ORF">SAMN05216522_106151</name>
</gene>
<dbReference type="OrthoDB" id="1523296at2"/>
<dbReference type="RefSeq" id="WP_092675804.1">
    <property type="nucleotide sequence ID" value="NZ_FOGC01000006.1"/>
</dbReference>
<name>A0A1H9IQY8_9GAMM</name>
<dbReference type="NCBIfam" id="TIGR03347">
    <property type="entry name" value="VI_chp_1"/>
    <property type="match status" value="1"/>
</dbReference>
<accession>A0A1H9IQY8</accession>
<dbReference type="STRING" id="988801.SAMN05216522_106151"/>
<dbReference type="EMBL" id="FOGC01000006">
    <property type="protein sequence ID" value="SEQ76994.1"/>
    <property type="molecule type" value="Genomic_DNA"/>
</dbReference>
<dbReference type="PANTHER" id="PTHR35564">
    <property type="match status" value="1"/>
</dbReference>
<sequence>MSRPRLLDPKSHALKNLPFNTPWSGNFLATLRQLSALDPQKPIPGGALSLKDENFRLSQAVSLAFPASEIASLTWQDNQLAIKLFSLGVWGPQGPLPLHFSELALTRTQQQDSALIDFIDLFHHRSMAIFFRAWYAAQDTASLDRPECDRFSYYVHCLSGLPIPATTPPPLTRHKLLSASFHLARKNCAPQDLISTLNALFHLPFQVEEFQPGWITLNLEEQSRLDDKASPPLLGHGAILGEASYQSGHKFKVWCGPLTYEQYLSLHPDQDRLARIAQTIQHLTGGNYHSDIQLILAVPPPLPCALSSRQQLGFDTWLANEEEGTPQLGMIYPSRLSVEH</sequence>
<dbReference type="Pfam" id="PF06996">
    <property type="entry name" value="T6SS_TssG"/>
    <property type="match status" value="1"/>
</dbReference>
<dbReference type="Proteomes" id="UP000242515">
    <property type="component" value="Unassembled WGS sequence"/>
</dbReference>
<evidence type="ECO:0000313" key="2">
    <source>
        <dbReference type="Proteomes" id="UP000242515"/>
    </source>
</evidence>
<protein>
    <submittedName>
        <fullName evidence="1">Type VI secretion system protein ImpH</fullName>
    </submittedName>
</protein>
<dbReference type="AlphaFoldDB" id="A0A1H9IQY8"/>
<dbReference type="PANTHER" id="PTHR35564:SF4">
    <property type="entry name" value="CYTOPLASMIC PROTEIN"/>
    <property type="match status" value="1"/>
</dbReference>
<evidence type="ECO:0000313" key="1">
    <source>
        <dbReference type="EMBL" id="SEQ76994.1"/>
    </source>
</evidence>
<keyword evidence="2" id="KW-1185">Reference proteome</keyword>
<proteinExistence type="predicted"/>